<dbReference type="EMBL" id="JAUHJQ010000016">
    <property type="protein sequence ID" value="MDN4175577.1"/>
    <property type="molecule type" value="Genomic_DNA"/>
</dbReference>
<organism evidence="2 3">
    <name type="scientific">Nocardioides oceani</name>
    <dbReference type="NCBI Taxonomy" id="3058369"/>
    <lineage>
        <taxon>Bacteria</taxon>
        <taxon>Bacillati</taxon>
        <taxon>Actinomycetota</taxon>
        <taxon>Actinomycetes</taxon>
        <taxon>Propionibacteriales</taxon>
        <taxon>Nocardioidaceae</taxon>
        <taxon>Nocardioides</taxon>
    </lineage>
</organism>
<evidence type="ECO:0000313" key="2">
    <source>
        <dbReference type="EMBL" id="MDN4175577.1"/>
    </source>
</evidence>
<sequence>MEVVALLLSGVAALAAVGAWLSAVSSAAASDRSATAAEHSATEAKRANYLAARPVVTLASDGEVHHAGLRFTLTCDRDLDTMHVELVKDWLTEDERQWAFRDLFRQGVGMGSVTLHNVRAGQAHVLHAFHDPGGVKGRTLPPVGLVNVRCVCARGDEEWVVPASTGPVEMRRVSLG</sequence>
<proteinExistence type="predicted"/>
<comment type="caution">
    <text evidence="2">The sequence shown here is derived from an EMBL/GenBank/DDBJ whole genome shotgun (WGS) entry which is preliminary data.</text>
</comment>
<evidence type="ECO:0000313" key="3">
    <source>
        <dbReference type="Proteomes" id="UP001168620"/>
    </source>
</evidence>
<feature type="signal peptide" evidence="1">
    <location>
        <begin position="1"/>
        <end position="29"/>
    </location>
</feature>
<accession>A0ABT8FMG0</accession>
<protein>
    <submittedName>
        <fullName evidence="2">Uncharacterized protein</fullName>
    </submittedName>
</protein>
<feature type="chain" id="PRO_5045369787" evidence="1">
    <location>
        <begin position="30"/>
        <end position="176"/>
    </location>
</feature>
<keyword evidence="1" id="KW-0732">Signal</keyword>
<keyword evidence="3" id="KW-1185">Reference proteome</keyword>
<reference evidence="2" key="1">
    <citation type="submission" date="2023-06" db="EMBL/GenBank/DDBJ databases">
        <title>Draft genome sequence of Nocardioides sp. SOB77.</title>
        <authorList>
            <person name="Zhang G."/>
        </authorList>
    </citation>
    <scope>NUCLEOTIDE SEQUENCE</scope>
    <source>
        <strain evidence="2">SOB77</strain>
    </source>
</reference>
<name>A0ABT8FMG0_9ACTN</name>
<gene>
    <name evidence="2" type="ORF">QWY28_21620</name>
</gene>
<dbReference type="RefSeq" id="WP_300954942.1">
    <property type="nucleotide sequence ID" value="NZ_JAUHJQ010000016.1"/>
</dbReference>
<dbReference type="Proteomes" id="UP001168620">
    <property type="component" value="Unassembled WGS sequence"/>
</dbReference>
<evidence type="ECO:0000256" key="1">
    <source>
        <dbReference type="SAM" id="SignalP"/>
    </source>
</evidence>